<keyword evidence="2" id="KW-1185">Reference proteome</keyword>
<evidence type="ECO:0008006" key="3">
    <source>
        <dbReference type="Google" id="ProtNLM"/>
    </source>
</evidence>
<evidence type="ECO:0000313" key="2">
    <source>
        <dbReference type="Proteomes" id="UP000247702"/>
    </source>
</evidence>
<gene>
    <name evidence="1" type="ORF">RclHR1_35280001</name>
</gene>
<sequence>MSRLNEDILFLIYEKLQNDSKSLFSCLMVNRLWYFFQNYQNFKFSLKALEEFLEKWKGHALSIFTSDSTYVEEDDYVKLINKYKNNGMIKDFRYEEFYEFSYQSFKYLL</sequence>
<protein>
    <recommendedName>
        <fullName evidence="3">F-box domain-containing protein</fullName>
    </recommendedName>
</protein>
<comment type="caution">
    <text evidence="1">The sequence shown here is derived from an EMBL/GenBank/DDBJ whole genome shotgun (WGS) entry which is preliminary data.</text>
</comment>
<dbReference type="EMBL" id="BEXD01002811">
    <property type="protein sequence ID" value="GBB99453.1"/>
    <property type="molecule type" value="Genomic_DNA"/>
</dbReference>
<evidence type="ECO:0000313" key="1">
    <source>
        <dbReference type="EMBL" id="GBB99453.1"/>
    </source>
</evidence>
<dbReference type="Proteomes" id="UP000247702">
    <property type="component" value="Unassembled WGS sequence"/>
</dbReference>
<name>A0A2Z6RBE4_9GLOM</name>
<reference evidence="1 2" key="1">
    <citation type="submission" date="2017-11" db="EMBL/GenBank/DDBJ databases">
        <title>The genome of Rhizophagus clarus HR1 reveals common genetic basis of auxotrophy among arbuscular mycorrhizal fungi.</title>
        <authorList>
            <person name="Kobayashi Y."/>
        </authorList>
    </citation>
    <scope>NUCLEOTIDE SEQUENCE [LARGE SCALE GENOMIC DNA]</scope>
    <source>
        <strain evidence="1 2">HR1</strain>
    </source>
</reference>
<proteinExistence type="predicted"/>
<organism evidence="1 2">
    <name type="scientific">Rhizophagus clarus</name>
    <dbReference type="NCBI Taxonomy" id="94130"/>
    <lineage>
        <taxon>Eukaryota</taxon>
        <taxon>Fungi</taxon>
        <taxon>Fungi incertae sedis</taxon>
        <taxon>Mucoromycota</taxon>
        <taxon>Glomeromycotina</taxon>
        <taxon>Glomeromycetes</taxon>
        <taxon>Glomerales</taxon>
        <taxon>Glomeraceae</taxon>
        <taxon>Rhizophagus</taxon>
    </lineage>
</organism>
<accession>A0A2Z6RBE4</accession>
<dbReference type="AlphaFoldDB" id="A0A2Z6RBE4"/>